<dbReference type="InterPro" id="IPR014729">
    <property type="entry name" value="Rossmann-like_a/b/a_fold"/>
</dbReference>
<dbReference type="SUPFAM" id="SSF52374">
    <property type="entry name" value="Nucleotidylyl transferase"/>
    <property type="match status" value="1"/>
</dbReference>
<comment type="catalytic activity">
    <reaction evidence="12">
        <text>tRNA(Cys) + L-cysteine + ATP = L-cysteinyl-tRNA(Cys) + AMP + diphosphate</text>
        <dbReference type="Rhea" id="RHEA:17773"/>
        <dbReference type="Rhea" id="RHEA-COMP:9661"/>
        <dbReference type="Rhea" id="RHEA-COMP:9679"/>
        <dbReference type="ChEBI" id="CHEBI:30616"/>
        <dbReference type="ChEBI" id="CHEBI:33019"/>
        <dbReference type="ChEBI" id="CHEBI:35235"/>
        <dbReference type="ChEBI" id="CHEBI:78442"/>
        <dbReference type="ChEBI" id="CHEBI:78517"/>
        <dbReference type="ChEBI" id="CHEBI:456215"/>
        <dbReference type="EC" id="6.1.1.16"/>
    </reaction>
</comment>
<feature type="short sequence motif" description="'HIGH' region" evidence="12">
    <location>
        <begin position="31"/>
        <end position="41"/>
    </location>
</feature>
<dbReference type="PRINTS" id="PR00983">
    <property type="entry name" value="TRNASYNTHCYS"/>
</dbReference>
<keyword evidence="5 12" id="KW-0436">Ligase</keyword>
<comment type="caution">
    <text evidence="15">The sequence shown here is derived from an EMBL/GenBank/DDBJ whole genome shotgun (WGS) entry which is preliminary data.</text>
</comment>
<evidence type="ECO:0000313" key="16">
    <source>
        <dbReference type="Proteomes" id="UP000231292"/>
    </source>
</evidence>
<dbReference type="SUPFAM" id="SSF47323">
    <property type="entry name" value="Anticodon-binding domain of a subclass of class I aminoacyl-tRNA synthetases"/>
    <property type="match status" value="1"/>
</dbReference>
<evidence type="ECO:0000256" key="12">
    <source>
        <dbReference type="HAMAP-Rule" id="MF_00041"/>
    </source>
</evidence>
<keyword evidence="9 12" id="KW-0067">ATP-binding</keyword>
<dbReference type="InterPro" id="IPR024909">
    <property type="entry name" value="Cys-tRNA/MSH_ligase"/>
</dbReference>
<evidence type="ECO:0000256" key="3">
    <source>
        <dbReference type="ARBA" id="ARBA00011245"/>
    </source>
</evidence>
<dbReference type="InterPro" id="IPR032678">
    <property type="entry name" value="tRNA-synt_1_cat_dom"/>
</dbReference>
<evidence type="ECO:0000256" key="1">
    <source>
        <dbReference type="ARBA" id="ARBA00004496"/>
    </source>
</evidence>
<dbReference type="Gene3D" id="1.20.120.1910">
    <property type="entry name" value="Cysteine-tRNA ligase, C-terminal anti-codon recognition domain"/>
    <property type="match status" value="1"/>
</dbReference>
<keyword evidence="11 12" id="KW-0030">Aminoacyl-tRNA synthetase</keyword>
<evidence type="ECO:0000256" key="6">
    <source>
        <dbReference type="ARBA" id="ARBA00022723"/>
    </source>
</evidence>
<feature type="binding site" evidence="12">
    <location>
        <position position="270"/>
    </location>
    <ligand>
        <name>ATP</name>
        <dbReference type="ChEBI" id="CHEBI:30616"/>
    </ligand>
</feature>
<dbReference type="NCBIfam" id="TIGR00435">
    <property type="entry name" value="cysS"/>
    <property type="match status" value="1"/>
</dbReference>
<evidence type="ECO:0000256" key="9">
    <source>
        <dbReference type="ARBA" id="ARBA00022840"/>
    </source>
</evidence>
<keyword evidence="10 12" id="KW-0648">Protein biosynthesis</keyword>
<sequence>MPIHIYNSLTRKKEEFIPINPPQVNIYTCGVTVYDESHIGHARSLYIFDVIRRYLAYRGFQVKFVRNITDIDDKIINRANELKVDWQELVKKYIDRYYEDLKSLGIKKGDFEPRATENIPQMIKYIQGLIEKGFAYTAGGDVYFNVRKFPAYGKLSGQSIDEMETGVRIEPSEHKKDPLDFALWKKSKENEPSWDSPFGKGRPGWHIECSVMSQKFLKAATLDIHAGGRDLIFPHHENEIAQAEALTGKPFAKYWIHHGLLTINGQKMAKSSGNFVTIKDFINKYKYADILKLFFLSAHYSHPIDYNEEKMEEARQALERIIILMDNIERKLSAFSSQLSAKENSEVKALKEKFLKAMDDDFNTAQGLAVIFELVTLANKHLDNPNFIYNAKIALKEMFDIFNLSPKAKKTIRKSATITSDAHIVMEEEYVNLKIREREKARQEENYNLADKIRKELEDKGIILEDTKDGKTTWRRKL</sequence>
<dbReference type="GO" id="GO:0008270">
    <property type="term" value="F:zinc ion binding"/>
    <property type="evidence" value="ECO:0007669"/>
    <property type="project" value="UniProtKB-UniRule"/>
</dbReference>
<evidence type="ECO:0000256" key="4">
    <source>
        <dbReference type="ARBA" id="ARBA00022490"/>
    </source>
</evidence>
<dbReference type="Proteomes" id="UP000231292">
    <property type="component" value="Unassembled WGS sequence"/>
</dbReference>
<evidence type="ECO:0000256" key="5">
    <source>
        <dbReference type="ARBA" id="ARBA00022598"/>
    </source>
</evidence>
<feature type="domain" description="Cysteinyl-tRNA synthetase class Ia DALR" evidence="14">
    <location>
        <begin position="353"/>
        <end position="410"/>
    </location>
</feature>
<protein>
    <recommendedName>
        <fullName evidence="12">Cysteine--tRNA ligase</fullName>
        <ecNumber evidence="12">6.1.1.16</ecNumber>
    </recommendedName>
    <alternativeName>
        <fullName evidence="12">Cysteinyl-tRNA synthetase</fullName>
        <shortName evidence="12">CysRS</shortName>
    </alternativeName>
</protein>
<dbReference type="SMART" id="SM00840">
    <property type="entry name" value="DALR_2"/>
    <property type="match status" value="1"/>
</dbReference>
<comment type="subunit">
    <text evidence="3 12">Monomer.</text>
</comment>
<evidence type="ECO:0000256" key="8">
    <source>
        <dbReference type="ARBA" id="ARBA00022833"/>
    </source>
</evidence>
<comment type="subcellular location">
    <subcellularLocation>
        <location evidence="1 12">Cytoplasm</location>
    </subcellularLocation>
</comment>
<feature type="binding site" evidence="12">
    <location>
        <position position="239"/>
    </location>
    <ligand>
        <name>Zn(2+)</name>
        <dbReference type="ChEBI" id="CHEBI:29105"/>
    </ligand>
</feature>
<dbReference type="PANTHER" id="PTHR10890:SF3">
    <property type="entry name" value="CYSTEINE--TRNA LIGASE, CYTOPLASMIC"/>
    <property type="match status" value="1"/>
</dbReference>
<evidence type="ECO:0000259" key="14">
    <source>
        <dbReference type="SMART" id="SM00840"/>
    </source>
</evidence>
<dbReference type="EMBL" id="PCRK01000093">
    <property type="protein sequence ID" value="PIP19281.1"/>
    <property type="molecule type" value="Genomic_DNA"/>
</dbReference>
<accession>A0A2G9YL94</accession>
<proteinExistence type="inferred from homology"/>
<dbReference type="InterPro" id="IPR009080">
    <property type="entry name" value="tRNAsynth_Ia_anticodon-bd"/>
</dbReference>
<evidence type="ECO:0000256" key="7">
    <source>
        <dbReference type="ARBA" id="ARBA00022741"/>
    </source>
</evidence>
<dbReference type="PANTHER" id="PTHR10890">
    <property type="entry name" value="CYSTEINYL-TRNA SYNTHETASE"/>
    <property type="match status" value="1"/>
</dbReference>
<feature type="binding site" evidence="12">
    <location>
        <position position="29"/>
    </location>
    <ligand>
        <name>Zn(2+)</name>
        <dbReference type="ChEBI" id="CHEBI:29105"/>
    </ligand>
</feature>
<dbReference type="Pfam" id="PF01406">
    <property type="entry name" value="tRNA-synt_1e"/>
    <property type="match status" value="1"/>
</dbReference>
<dbReference type="EC" id="6.1.1.16" evidence="12"/>
<comment type="cofactor">
    <cofactor evidence="12">
        <name>Zn(2+)</name>
        <dbReference type="ChEBI" id="CHEBI:29105"/>
    </cofactor>
    <text evidence="12">Binds 1 zinc ion per subunit.</text>
</comment>
<reference evidence="15 16" key="1">
    <citation type="submission" date="2017-09" db="EMBL/GenBank/DDBJ databases">
        <title>Depth-based differentiation of microbial function through sediment-hosted aquifers and enrichment of novel symbionts in the deep terrestrial subsurface.</title>
        <authorList>
            <person name="Probst A.J."/>
            <person name="Ladd B."/>
            <person name="Jarett J.K."/>
            <person name="Geller-Mcgrath D.E."/>
            <person name="Sieber C.M."/>
            <person name="Emerson J.B."/>
            <person name="Anantharaman K."/>
            <person name="Thomas B.C."/>
            <person name="Malmstrom R."/>
            <person name="Stieglmeier M."/>
            <person name="Klingl A."/>
            <person name="Woyke T."/>
            <person name="Ryan C.M."/>
            <person name="Banfield J.F."/>
        </authorList>
    </citation>
    <scope>NUCLEOTIDE SEQUENCE [LARGE SCALE GENOMIC DNA]</scope>
    <source>
        <strain evidence="15">CG23_combo_of_CG06-09_8_20_14_all_41_10</strain>
    </source>
</reference>
<evidence type="ECO:0000256" key="13">
    <source>
        <dbReference type="SAM" id="Coils"/>
    </source>
</evidence>
<name>A0A2G9YL94_9BACT</name>
<keyword evidence="7 12" id="KW-0547">Nucleotide-binding</keyword>
<dbReference type="InterPro" id="IPR015273">
    <property type="entry name" value="Cys-tRNA-synt_Ia_DALR"/>
</dbReference>
<keyword evidence="6 12" id="KW-0479">Metal-binding</keyword>
<gene>
    <name evidence="12" type="primary">cysS</name>
    <name evidence="15" type="ORF">COX41_03750</name>
</gene>
<dbReference type="InterPro" id="IPR015803">
    <property type="entry name" value="Cys-tRNA-ligase"/>
</dbReference>
<feature type="coiled-coil region" evidence="13">
    <location>
        <begin position="311"/>
        <end position="345"/>
    </location>
</feature>
<dbReference type="CDD" id="cd00672">
    <property type="entry name" value="CysRS_core"/>
    <property type="match status" value="1"/>
</dbReference>
<dbReference type="GO" id="GO:0006423">
    <property type="term" value="P:cysteinyl-tRNA aminoacylation"/>
    <property type="evidence" value="ECO:0007669"/>
    <property type="project" value="UniProtKB-UniRule"/>
</dbReference>
<dbReference type="FunFam" id="3.40.50.620:FF:000009">
    <property type="entry name" value="Cysteine--tRNA ligase"/>
    <property type="match status" value="1"/>
</dbReference>
<evidence type="ECO:0000256" key="2">
    <source>
        <dbReference type="ARBA" id="ARBA00005594"/>
    </source>
</evidence>
<organism evidence="15 16">
    <name type="scientific">Candidatus Sherwoodlollariibacterium unditelluris</name>
    <dbReference type="NCBI Taxonomy" id="1974757"/>
    <lineage>
        <taxon>Bacteria</taxon>
        <taxon>Pseudomonadati</taxon>
        <taxon>Candidatus Omnitrophota</taxon>
        <taxon>Candidatus Sherwoodlollariibacterium</taxon>
    </lineage>
</organism>
<keyword evidence="4 12" id="KW-0963">Cytoplasm</keyword>
<feature type="binding site" evidence="12">
    <location>
        <position position="235"/>
    </location>
    <ligand>
        <name>Zn(2+)</name>
        <dbReference type="ChEBI" id="CHEBI:29105"/>
    </ligand>
</feature>
<dbReference type="GO" id="GO:0004817">
    <property type="term" value="F:cysteine-tRNA ligase activity"/>
    <property type="evidence" value="ECO:0007669"/>
    <property type="project" value="UniProtKB-UniRule"/>
</dbReference>
<evidence type="ECO:0000256" key="11">
    <source>
        <dbReference type="ARBA" id="ARBA00023146"/>
    </source>
</evidence>
<keyword evidence="13" id="KW-0175">Coiled coil</keyword>
<dbReference type="AlphaFoldDB" id="A0A2G9YL94"/>
<dbReference type="Gene3D" id="3.40.50.620">
    <property type="entry name" value="HUPs"/>
    <property type="match status" value="1"/>
</dbReference>
<feature type="binding site" evidence="12">
    <location>
        <position position="209"/>
    </location>
    <ligand>
        <name>Zn(2+)</name>
        <dbReference type="ChEBI" id="CHEBI:29105"/>
    </ligand>
</feature>
<dbReference type="GO" id="GO:0005524">
    <property type="term" value="F:ATP binding"/>
    <property type="evidence" value="ECO:0007669"/>
    <property type="project" value="UniProtKB-UniRule"/>
</dbReference>
<evidence type="ECO:0000256" key="10">
    <source>
        <dbReference type="ARBA" id="ARBA00022917"/>
    </source>
</evidence>
<dbReference type="Pfam" id="PF09190">
    <property type="entry name" value="DALR_2"/>
    <property type="match status" value="1"/>
</dbReference>
<evidence type="ECO:0000313" key="15">
    <source>
        <dbReference type="EMBL" id="PIP19281.1"/>
    </source>
</evidence>
<keyword evidence="8 12" id="KW-0862">Zinc</keyword>
<dbReference type="GO" id="GO:0005829">
    <property type="term" value="C:cytosol"/>
    <property type="evidence" value="ECO:0007669"/>
    <property type="project" value="TreeGrafter"/>
</dbReference>
<comment type="similarity">
    <text evidence="2 12">Belongs to the class-I aminoacyl-tRNA synthetase family.</text>
</comment>
<feature type="short sequence motif" description="'KMSKS' region" evidence="12">
    <location>
        <begin position="267"/>
        <end position="271"/>
    </location>
</feature>
<dbReference type="HAMAP" id="MF_00041">
    <property type="entry name" value="Cys_tRNA_synth"/>
    <property type="match status" value="1"/>
</dbReference>